<name>K6YBW8_9ALTE</name>
<protein>
    <submittedName>
        <fullName evidence="4">GGDEF/EAL domain protein</fullName>
    </submittedName>
</protein>
<reference evidence="4 5" key="1">
    <citation type="journal article" date="2017" name="Antonie Van Leeuwenhoek">
        <title>Rhizobium rhizosphaerae sp. nov., a novel species isolated from rice rhizosphere.</title>
        <authorList>
            <person name="Zhao J.J."/>
            <person name="Zhang J."/>
            <person name="Zhang R.J."/>
            <person name="Zhang C.W."/>
            <person name="Yin H.Q."/>
            <person name="Zhang X.X."/>
        </authorList>
    </citation>
    <scope>NUCLEOTIDE SEQUENCE [LARGE SCALE GENOMIC DNA]</scope>
    <source>
        <strain evidence="4 5">E3</strain>
    </source>
</reference>
<dbReference type="InterPro" id="IPR001633">
    <property type="entry name" value="EAL_dom"/>
</dbReference>
<feature type="domain" description="GGDEF" evidence="3">
    <location>
        <begin position="257"/>
        <end position="389"/>
    </location>
</feature>
<feature type="transmembrane region" description="Helical" evidence="1">
    <location>
        <begin position="143"/>
        <end position="164"/>
    </location>
</feature>
<dbReference type="PROSITE" id="PS50883">
    <property type="entry name" value="EAL"/>
    <property type="match status" value="1"/>
</dbReference>
<dbReference type="SMART" id="SM00052">
    <property type="entry name" value="EAL"/>
    <property type="match status" value="1"/>
</dbReference>
<sequence>MLFGLFGSFCTAAFLVFALEAPNTFSLKVIWFIAVSILTTIRLADWSYWYFKLNKTRYDARSAKNRVVLGITAVALMWCIYSVGFYDSMDTLELVVTFTVLCTLSNGAITVIAGDKKAAILFSVLLLTPVSLMAIFSGENLHFYIGCLGLLYNVVIVVSAYRAARMTEDTIKLRNENTQLIEKMHEEIAQVDEVHGKLSEAYSRLNVTNESLEKEVVRRTEEIRALSSLDPLTQLFNRSAFIEQLSTISTKSIQSGHSVALLFIDLNGFKKVNDTLGHKIGDAVLVEIAGRIGAFANDYQAGRWGGDEFLMALPYADKETAVSVANALQARISQPLDIMSNQLHLSATIGIAMLPEHTSNETELIQLADFAMFEQKKLHLTSPRMFTHDLFENLKNIENLRDGLQNAINNKQLYLCYQPIVQCKTKQPWSFEALLRWQFGSELIRPDIFIPLAEQSGLIHEIGAWVLNRACIDASQWQHSPNASVSVNVSIIQLLDDDFIYILDKALKTSKLAPERLHLEITESMFADNKVKVKERLNAIKDRNVQVSIDDFGTGYSSLSQLQTLNFDTIKIDRSFVLNMLQGGEAIIRATLFIANEFGSKTVAEGVESLHEAEKLSEMGVDYLQGFLFAKPMINDDLRQWVERIDTQQPQD</sequence>
<evidence type="ECO:0000256" key="1">
    <source>
        <dbReference type="SAM" id="Phobius"/>
    </source>
</evidence>
<feature type="transmembrane region" description="Helical" evidence="1">
    <location>
        <begin position="28"/>
        <end position="46"/>
    </location>
</feature>
<evidence type="ECO:0000259" key="3">
    <source>
        <dbReference type="PROSITE" id="PS50887"/>
    </source>
</evidence>
<proteinExistence type="predicted"/>
<feature type="domain" description="EAL" evidence="2">
    <location>
        <begin position="397"/>
        <end position="646"/>
    </location>
</feature>
<keyword evidence="1" id="KW-0812">Transmembrane</keyword>
<dbReference type="Gene3D" id="3.20.20.450">
    <property type="entry name" value="EAL domain"/>
    <property type="match status" value="1"/>
</dbReference>
<feature type="transmembrane region" description="Helical" evidence="1">
    <location>
        <begin position="92"/>
        <end position="112"/>
    </location>
</feature>
<gene>
    <name evidence="4" type="ORF">GLIP_3076</name>
</gene>
<dbReference type="STRING" id="1127673.GLIP_3076"/>
<dbReference type="CDD" id="cd01948">
    <property type="entry name" value="EAL"/>
    <property type="match status" value="1"/>
</dbReference>
<dbReference type="SUPFAM" id="SSF141868">
    <property type="entry name" value="EAL domain-like"/>
    <property type="match status" value="1"/>
</dbReference>
<dbReference type="InterPro" id="IPR029787">
    <property type="entry name" value="Nucleotide_cyclase"/>
</dbReference>
<keyword evidence="1" id="KW-1133">Transmembrane helix</keyword>
<dbReference type="InterPro" id="IPR000160">
    <property type="entry name" value="GGDEF_dom"/>
</dbReference>
<dbReference type="CDD" id="cd01949">
    <property type="entry name" value="GGDEF"/>
    <property type="match status" value="1"/>
</dbReference>
<dbReference type="SMART" id="SM00267">
    <property type="entry name" value="GGDEF"/>
    <property type="match status" value="1"/>
</dbReference>
<dbReference type="PROSITE" id="PS50887">
    <property type="entry name" value="GGDEF"/>
    <property type="match status" value="1"/>
</dbReference>
<dbReference type="AlphaFoldDB" id="K6YBW8"/>
<organism evidence="4 5">
    <name type="scientific">Aliiglaciecola lipolytica E3</name>
    <dbReference type="NCBI Taxonomy" id="1127673"/>
    <lineage>
        <taxon>Bacteria</taxon>
        <taxon>Pseudomonadati</taxon>
        <taxon>Pseudomonadota</taxon>
        <taxon>Gammaproteobacteria</taxon>
        <taxon>Alteromonadales</taxon>
        <taxon>Alteromonadaceae</taxon>
        <taxon>Aliiglaciecola</taxon>
    </lineage>
</organism>
<feature type="transmembrane region" description="Helical" evidence="1">
    <location>
        <begin position="119"/>
        <end position="137"/>
    </location>
</feature>
<dbReference type="Pfam" id="PF00990">
    <property type="entry name" value="GGDEF"/>
    <property type="match status" value="1"/>
</dbReference>
<evidence type="ECO:0000259" key="2">
    <source>
        <dbReference type="PROSITE" id="PS50883"/>
    </source>
</evidence>
<dbReference type="EMBL" id="BAEN01000059">
    <property type="protein sequence ID" value="GAC15697.1"/>
    <property type="molecule type" value="Genomic_DNA"/>
</dbReference>
<keyword evidence="5" id="KW-1185">Reference proteome</keyword>
<dbReference type="RefSeq" id="WP_008845502.1">
    <property type="nucleotide sequence ID" value="NZ_BAEN01000059.1"/>
</dbReference>
<dbReference type="OrthoDB" id="9814202at2"/>
<dbReference type="SUPFAM" id="SSF55073">
    <property type="entry name" value="Nucleotide cyclase"/>
    <property type="match status" value="1"/>
</dbReference>
<dbReference type="eggNOG" id="COG5001">
    <property type="taxonomic scope" value="Bacteria"/>
</dbReference>
<dbReference type="Pfam" id="PF00563">
    <property type="entry name" value="EAL"/>
    <property type="match status" value="1"/>
</dbReference>
<dbReference type="NCBIfam" id="TIGR00254">
    <property type="entry name" value="GGDEF"/>
    <property type="match status" value="1"/>
</dbReference>
<dbReference type="Proteomes" id="UP000006334">
    <property type="component" value="Unassembled WGS sequence"/>
</dbReference>
<dbReference type="PANTHER" id="PTHR44757">
    <property type="entry name" value="DIGUANYLATE CYCLASE DGCP"/>
    <property type="match status" value="1"/>
</dbReference>
<dbReference type="InterPro" id="IPR035919">
    <property type="entry name" value="EAL_sf"/>
</dbReference>
<dbReference type="PANTHER" id="PTHR44757:SF2">
    <property type="entry name" value="BIOFILM ARCHITECTURE MAINTENANCE PROTEIN MBAA"/>
    <property type="match status" value="1"/>
</dbReference>
<evidence type="ECO:0000313" key="4">
    <source>
        <dbReference type="EMBL" id="GAC15697.1"/>
    </source>
</evidence>
<accession>K6YBW8</accession>
<keyword evidence="1" id="KW-0472">Membrane</keyword>
<dbReference type="Gene3D" id="3.30.70.270">
    <property type="match status" value="1"/>
</dbReference>
<feature type="transmembrane region" description="Helical" evidence="1">
    <location>
        <begin position="67"/>
        <end position="86"/>
    </location>
</feature>
<evidence type="ECO:0000313" key="5">
    <source>
        <dbReference type="Proteomes" id="UP000006334"/>
    </source>
</evidence>
<comment type="caution">
    <text evidence="4">The sequence shown here is derived from an EMBL/GenBank/DDBJ whole genome shotgun (WGS) entry which is preliminary data.</text>
</comment>
<dbReference type="InterPro" id="IPR052155">
    <property type="entry name" value="Biofilm_reg_signaling"/>
</dbReference>
<dbReference type="InterPro" id="IPR043128">
    <property type="entry name" value="Rev_trsase/Diguanyl_cyclase"/>
</dbReference>